<keyword evidence="1" id="KW-0500">Molybdenum</keyword>
<dbReference type="UniPathway" id="UPA00344"/>
<evidence type="ECO:0000313" key="4">
    <source>
        <dbReference type="Proteomes" id="UP000315534"/>
    </source>
</evidence>
<keyword evidence="1" id="KW-0808">Transferase</keyword>
<keyword evidence="1" id="KW-0501">Molybdenum cofactor biosynthesis</keyword>
<evidence type="ECO:0000313" key="3">
    <source>
        <dbReference type="EMBL" id="TET82496.1"/>
    </source>
</evidence>
<sequence length="232" mass="24786">AFNMVEEVMCATLHNHTLVKEGELVAATRAIPLVMQRAPIDRAAAIARQNGAVVSVKQLRCARVGLMITGNEVYHGLIEDRFAPVLTEKVEGLGSEVVELEFAPDDAEVISQAICSLLERGCDLLILSGGMSVDPDDVTRHGIRLAGANELTYGAAALPGAMFLVAYLGDVPLLGVPACGLYHRITVLDLVLPRILVGERIGKKELAFLGHGGLCRDCPECSYPHCPFGKGM</sequence>
<comment type="catalytic activity">
    <reaction evidence="1">
        <text>adenylyl-molybdopterin + molybdate = Mo-molybdopterin + AMP + H(+)</text>
        <dbReference type="Rhea" id="RHEA:35047"/>
        <dbReference type="ChEBI" id="CHEBI:15378"/>
        <dbReference type="ChEBI" id="CHEBI:36264"/>
        <dbReference type="ChEBI" id="CHEBI:62727"/>
        <dbReference type="ChEBI" id="CHEBI:71302"/>
        <dbReference type="ChEBI" id="CHEBI:456215"/>
    </reaction>
</comment>
<feature type="domain" description="MoaB/Mog" evidence="2">
    <location>
        <begin position="65"/>
        <end position="197"/>
    </location>
</feature>
<dbReference type="GO" id="GO:0006777">
    <property type="term" value="P:Mo-molybdopterin cofactor biosynthetic process"/>
    <property type="evidence" value="ECO:0007669"/>
    <property type="project" value="UniProtKB-UniRule"/>
</dbReference>
<proteinExistence type="inferred from homology"/>
<evidence type="ECO:0000256" key="1">
    <source>
        <dbReference type="RuleBase" id="RU365090"/>
    </source>
</evidence>
<dbReference type="InterPro" id="IPR001453">
    <property type="entry name" value="MoaB/Mog_dom"/>
</dbReference>
<dbReference type="Proteomes" id="UP000315534">
    <property type="component" value="Unassembled WGS sequence"/>
</dbReference>
<comment type="function">
    <text evidence="1">Catalyzes the insertion of molybdate into adenylated molybdopterin with the concomitant release of AMP.</text>
</comment>
<dbReference type="EC" id="2.10.1.1" evidence="1"/>
<keyword evidence="1" id="KW-0479">Metal-binding</keyword>
<dbReference type="PANTHER" id="PTHR10192:SF28">
    <property type="entry name" value="MOLYBDOPTERIN MOLYBDENUMTRANSFERASE"/>
    <property type="match status" value="1"/>
</dbReference>
<dbReference type="InterPro" id="IPR038987">
    <property type="entry name" value="MoeA-like"/>
</dbReference>
<comment type="pathway">
    <text evidence="1">Cofactor biosynthesis; molybdopterin biosynthesis.</text>
</comment>
<comment type="cofactor">
    <cofactor evidence="1">
        <name>Mg(2+)</name>
        <dbReference type="ChEBI" id="CHEBI:18420"/>
    </cofactor>
</comment>
<dbReference type="SMART" id="SM00852">
    <property type="entry name" value="MoCF_biosynth"/>
    <property type="match status" value="1"/>
</dbReference>
<dbReference type="Gene3D" id="3.40.980.10">
    <property type="entry name" value="MoaB/Mog-like domain"/>
    <property type="match status" value="1"/>
</dbReference>
<dbReference type="GO" id="GO:0061599">
    <property type="term" value="F:molybdopterin molybdotransferase activity"/>
    <property type="evidence" value="ECO:0007669"/>
    <property type="project" value="UniProtKB-UniRule"/>
</dbReference>
<keyword evidence="1" id="KW-0460">Magnesium</keyword>
<dbReference type="AlphaFoldDB" id="A0A523XT59"/>
<gene>
    <name evidence="3" type="ORF">E3J38_02090</name>
</gene>
<dbReference type="EMBL" id="SOIP01000126">
    <property type="protein sequence ID" value="TET82496.1"/>
    <property type="molecule type" value="Genomic_DNA"/>
</dbReference>
<name>A0A523XT59_UNCT6</name>
<accession>A0A523XT59</accession>
<dbReference type="InterPro" id="IPR036425">
    <property type="entry name" value="MoaB/Mog-like_dom_sf"/>
</dbReference>
<protein>
    <recommendedName>
        <fullName evidence="1">Molybdopterin molybdenumtransferase</fullName>
        <ecNumber evidence="1">2.10.1.1</ecNumber>
    </recommendedName>
</protein>
<evidence type="ECO:0000259" key="2">
    <source>
        <dbReference type="SMART" id="SM00852"/>
    </source>
</evidence>
<feature type="non-terminal residue" evidence="3">
    <location>
        <position position="1"/>
    </location>
</feature>
<comment type="similarity">
    <text evidence="1">Belongs to the MoeA family.</text>
</comment>
<dbReference type="SUPFAM" id="SSF53218">
    <property type="entry name" value="Molybdenum cofactor biosynthesis proteins"/>
    <property type="match status" value="1"/>
</dbReference>
<comment type="caution">
    <text evidence="3">The sequence shown here is derived from an EMBL/GenBank/DDBJ whole genome shotgun (WGS) entry which is preliminary data.</text>
</comment>
<dbReference type="PANTHER" id="PTHR10192">
    <property type="entry name" value="MOLYBDOPTERIN BIOSYNTHESIS PROTEIN"/>
    <property type="match status" value="1"/>
</dbReference>
<dbReference type="GO" id="GO:0046872">
    <property type="term" value="F:metal ion binding"/>
    <property type="evidence" value="ECO:0007669"/>
    <property type="project" value="UniProtKB-UniRule"/>
</dbReference>
<dbReference type="Pfam" id="PF00994">
    <property type="entry name" value="MoCF_biosynth"/>
    <property type="match status" value="1"/>
</dbReference>
<organism evidence="3 4">
    <name type="scientific">candidate division TA06 bacterium</name>
    <dbReference type="NCBI Taxonomy" id="2250710"/>
    <lineage>
        <taxon>Bacteria</taxon>
        <taxon>Bacteria division TA06</taxon>
    </lineage>
</organism>
<dbReference type="CDD" id="cd03522">
    <property type="entry name" value="MoeA_like"/>
    <property type="match status" value="1"/>
</dbReference>
<dbReference type="GO" id="GO:0005829">
    <property type="term" value="C:cytosol"/>
    <property type="evidence" value="ECO:0007669"/>
    <property type="project" value="TreeGrafter"/>
</dbReference>
<reference evidence="3 4" key="1">
    <citation type="submission" date="2019-03" db="EMBL/GenBank/DDBJ databases">
        <title>Metabolic potential of uncultured bacteria and archaea associated with petroleum seepage in deep-sea sediments.</title>
        <authorList>
            <person name="Dong X."/>
            <person name="Hubert C."/>
        </authorList>
    </citation>
    <scope>NUCLEOTIDE SEQUENCE [LARGE SCALE GENOMIC DNA]</scope>
    <source>
        <strain evidence="3">E29_bin36</strain>
    </source>
</reference>